<evidence type="ECO:0000313" key="2">
    <source>
        <dbReference type="EMBL" id="TCZ76302.1"/>
    </source>
</evidence>
<name>A0A4V2WNP3_9BACL</name>
<dbReference type="GO" id="GO:0005829">
    <property type="term" value="C:cytosol"/>
    <property type="evidence" value="ECO:0007669"/>
    <property type="project" value="TreeGrafter"/>
</dbReference>
<evidence type="ECO:0000313" key="3">
    <source>
        <dbReference type="Proteomes" id="UP000295418"/>
    </source>
</evidence>
<dbReference type="RefSeq" id="WP_132418669.1">
    <property type="nucleotide sequence ID" value="NZ_SKFG01000013.1"/>
</dbReference>
<feature type="domain" description="SCP2" evidence="1">
    <location>
        <begin position="8"/>
        <end position="104"/>
    </location>
</feature>
<dbReference type="EMBL" id="SKFG01000013">
    <property type="protein sequence ID" value="TCZ76302.1"/>
    <property type="molecule type" value="Genomic_DNA"/>
</dbReference>
<protein>
    <submittedName>
        <fullName evidence="2">SCP2 sterol-binding domain-containing protein</fullName>
    </submittedName>
</protein>
<dbReference type="PANTHER" id="PTHR10094">
    <property type="entry name" value="STEROL CARRIER PROTEIN 2 SCP-2 FAMILY PROTEIN"/>
    <property type="match status" value="1"/>
</dbReference>
<accession>A0A4V2WNP3</accession>
<dbReference type="PANTHER" id="PTHR10094:SF25">
    <property type="entry name" value="SCP2 STEROL-BINDING DOMAIN-CONTAINING PROTEIN 1"/>
    <property type="match status" value="1"/>
</dbReference>
<sequence>MSYIAHLEAFIEQTRQNPEPIKSLHYVYQFNLDQEAPFQIRFDNGVVELLEGTPLEAVCTLSLSSANFIKLLHDELNTTMAFMMGSLKVEGRMGLALKLQEALKHYRK</sequence>
<comment type="caution">
    <text evidence="2">The sequence shown here is derived from an EMBL/GenBank/DDBJ whole genome shotgun (WGS) entry which is preliminary data.</text>
</comment>
<reference evidence="2 3" key="1">
    <citation type="submission" date="2019-03" db="EMBL/GenBank/DDBJ databases">
        <authorList>
            <person name="Kim M.K.M."/>
        </authorList>
    </citation>
    <scope>NUCLEOTIDE SEQUENCE [LARGE SCALE GENOMIC DNA]</scope>
    <source>
        <strain evidence="2 3">18JY21-1</strain>
    </source>
</reference>
<dbReference type="OrthoDB" id="9804656at2"/>
<dbReference type="Gene3D" id="3.30.1050.10">
    <property type="entry name" value="SCP2 sterol-binding domain"/>
    <property type="match status" value="1"/>
</dbReference>
<dbReference type="Proteomes" id="UP000295418">
    <property type="component" value="Unassembled WGS sequence"/>
</dbReference>
<evidence type="ECO:0000259" key="1">
    <source>
        <dbReference type="Pfam" id="PF02036"/>
    </source>
</evidence>
<dbReference type="Pfam" id="PF02036">
    <property type="entry name" value="SCP2"/>
    <property type="match status" value="1"/>
</dbReference>
<dbReference type="InterPro" id="IPR003033">
    <property type="entry name" value="SCP2_sterol-bd_dom"/>
</dbReference>
<keyword evidence="3" id="KW-1185">Reference proteome</keyword>
<proteinExistence type="predicted"/>
<dbReference type="AlphaFoldDB" id="A0A4V2WNP3"/>
<organism evidence="2 3">
    <name type="scientific">Paenibacillus albiflavus</name>
    <dbReference type="NCBI Taxonomy" id="2545760"/>
    <lineage>
        <taxon>Bacteria</taxon>
        <taxon>Bacillati</taxon>
        <taxon>Bacillota</taxon>
        <taxon>Bacilli</taxon>
        <taxon>Bacillales</taxon>
        <taxon>Paenibacillaceae</taxon>
        <taxon>Paenibacillus</taxon>
    </lineage>
</organism>
<dbReference type="InterPro" id="IPR036527">
    <property type="entry name" value="SCP2_sterol-bd_dom_sf"/>
</dbReference>
<gene>
    <name evidence="2" type="ORF">E0485_13945</name>
</gene>
<dbReference type="SUPFAM" id="SSF55718">
    <property type="entry name" value="SCP-like"/>
    <property type="match status" value="1"/>
</dbReference>